<dbReference type="SUPFAM" id="SSF54106">
    <property type="entry name" value="LysM domain"/>
    <property type="match status" value="4"/>
</dbReference>
<feature type="domain" description="HTH cro/C1-type" evidence="4">
    <location>
        <begin position="149"/>
        <end position="165"/>
    </location>
</feature>
<dbReference type="InterPro" id="IPR018392">
    <property type="entry name" value="LysM"/>
</dbReference>
<gene>
    <name evidence="6" type="ORF">ACFSX9_11665</name>
</gene>
<sequence length="640" mass="72656">MKFSFTILILAFFFQTVSAQESFVEYIVNKGETVHQIAKKFNISKNEIYELNPDAVNGLKENQVLFVSVINLISHEVKPKETLYGIALKYNVTIEDIKQLNPNLGDNTIKVGNAITIPKINKNFVASLATKNKSSNSNENAIHEVKPKETLFSIARLYNVSVSDLDVLNTDLLENGLRIGQQIKIPYKKKTLDGKARVINEETIFHVVAPQETKFGIAKKYGITIDQLELQNPEILSGLNIGTKLAINLKQFQPTNSREELMVAIAEKQIALEKSKVINIENSKLKEQNKIGSAELNKKTVEIEDLQDRVVVQKQMNEKVLKVNSLKVDLNEIDKQQSGSAEKLKLVLAANKNVQEVLLYKLDSLVYNMKLDVEELKTKEIGDLATAKQLEKNSYANLKETNSLLQELKKDLANNRSNYALIMNKVKQINLEENKVYKKKSRELATGKSNSTISSEDISEMEKDQNLTNTQNDALISEIEKLASEKDSVIKEKVKRATFYSEESRQYDDKMALQKLKRHKEKVENDPSLITPSETREANNFAESMNLVSIEVIENLKDVPNGFYLVVGKFTDAKERDEKVMQLINNGKTEASFFYNFNTLSYYVYTKIASSSVSALQFYNINQDDALYKDLLIVRLTYNN</sequence>
<dbReference type="InterPro" id="IPR001387">
    <property type="entry name" value="Cro/C1-type_HTH"/>
</dbReference>
<comment type="caution">
    <text evidence="6">The sequence shown here is derived from an EMBL/GenBank/DDBJ whole genome shotgun (WGS) entry which is preliminary data.</text>
</comment>
<feature type="domain" description="LysM" evidence="5">
    <location>
        <begin position="141"/>
        <end position="185"/>
    </location>
</feature>
<evidence type="ECO:0000256" key="1">
    <source>
        <dbReference type="SAM" id="Coils"/>
    </source>
</evidence>
<name>A0ABW5ZA48_9FLAO</name>
<evidence type="ECO:0000313" key="6">
    <source>
        <dbReference type="EMBL" id="MFD2909385.1"/>
    </source>
</evidence>
<feature type="chain" id="PRO_5045969583" evidence="3">
    <location>
        <begin position="20"/>
        <end position="640"/>
    </location>
</feature>
<dbReference type="CDD" id="cd00118">
    <property type="entry name" value="LysM"/>
    <property type="match status" value="4"/>
</dbReference>
<dbReference type="PANTHER" id="PTHR33734">
    <property type="entry name" value="LYSM DOMAIN-CONTAINING GPI-ANCHORED PROTEIN 2"/>
    <property type="match status" value="1"/>
</dbReference>
<feature type="domain" description="LysM" evidence="5">
    <location>
        <begin position="73"/>
        <end position="117"/>
    </location>
</feature>
<dbReference type="PROSITE" id="PS51782">
    <property type="entry name" value="LYSM"/>
    <property type="match status" value="4"/>
</dbReference>
<evidence type="ECO:0000259" key="4">
    <source>
        <dbReference type="PROSITE" id="PS50943"/>
    </source>
</evidence>
<dbReference type="SMART" id="SM00257">
    <property type="entry name" value="LysM"/>
    <property type="match status" value="4"/>
</dbReference>
<dbReference type="InterPro" id="IPR036779">
    <property type="entry name" value="LysM_dom_sf"/>
</dbReference>
<dbReference type="Pfam" id="PF01476">
    <property type="entry name" value="LysM"/>
    <property type="match status" value="4"/>
</dbReference>
<proteinExistence type="predicted"/>
<feature type="region of interest" description="Disordered" evidence="2">
    <location>
        <begin position="443"/>
        <end position="466"/>
    </location>
</feature>
<feature type="domain" description="LysM" evidence="5">
    <location>
        <begin position="204"/>
        <end position="247"/>
    </location>
</feature>
<dbReference type="PANTHER" id="PTHR33734:SF22">
    <property type="entry name" value="MEMBRANE-BOUND LYTIC MUREIN TRANSGLYCOSYLASE D"/>
    <property type="match status" value="1"/>
</dbReference>
<evidence type="ECO:0000313" key="7">
    <source>
        <dbReference type="Proteomes" id="UP001597549"/>
    </source>
</evidence>
<reference evidence="7" key="1">
    <citation type="journal article" date="2019" name="Int. J. Syst. Evol. Microbiol.">
        <title>The Global Catalogue of Microorganisms (GCM) 10K type strain sequencing project: providing services to taxonomists for standard genome sequencing and annotation.</title>
        <authorList>
            <consortium name="The Broad Institute Genomics Platform"/>
            <consortium name="The Broad Institute Genome Sequencing Center for Infectious Disease"/>
            <person name="Wu L."/>
            <person name="Ma J."/>
        </authorList>
    </citation>
    <scope>NUCLEOTIDE SEQUENCE [LARGE SCALE GENOMIC DNA]</scope>
    <source>
        <strain evidence="7">KCTC 52644</strain>
    </source>
</reference>
<organism evidence="6 7">
    <name type="scientific">Flavobacterium ardleyense</name>
    <dbReference type="NCBI Taxonomy" id="2038737"/>
    <lineage>
        <taxon>Bacteria</taxon>
        <taxon>Pseudomonadati</taxon>
        <taxon>Bacteroidota</taxon>
        <taxon>Flavobacteriia</taxon>
        <taxon>Flavobacteriales</taxon>
        <taxon>Flavobacteriaceae</taxon>
        <taxon>Flavobacterium</taxon>
    </lineage>
</organism>
<dbReference type="RefSeq" id="WP_379807845.1">
    <property type="nucleotide sequence ID" value="NZ_JBHUOL010000018.1"/>
</dbReference>
<feature type="coiled-coil region" evidence="1">
    <location>
        <begin position="395"/>
        <end position="425"/>
    </location>
</feature>
<accession>A0ABW5ZA48</accession>
<dbReference type="Proteomes" id="UP001597549">
    <property type="component" value="Unassembled WGS sequence"/>
</dbReference>
<protein>
    <submittedName>
        <fullName evidence="6">LysM peptidoglycan-binding domain-containing protein</fullName>
    </submittedName>
</protein>
<evidence type="ECO:0000256" key="3">
    <source>
        <dbReference type="SAM" id="SignalP"/>
    </source>
</evidence>
<dbReference type="PROSITE" id="PS50943">
    <property type="entry name" value="HTH_CROC1"/>
    <property type="match status" value="1"/>
</dbReference>
<evidence type="ECO:0000256" key="2">
    <source>
        <dbReference type="SAM" id="MobiDB-lite"/>
    </source>
</evidence>
<dbReference type="Gene3D" id="3.10.350.10">
    <property type="entry name" value="LysM domain"/>
    <property type="match status" value="4"/>
</dbReference>
<keyword evidence="3" id="KW-0732">Signal</keyword>
<feature type="domain" description="LysM" evidence="5">
    <location>
        <begin position="24"/>
        <end position="67"/>
    </location>
</feature>
<feature type="signal peptide" evidence="3">
    <location>
        <begin position="1"/>
        <end position="19"/>
    </location>
</feature>
<dbReference type="EMBL" id="JBHUOL010000018">
    <property type="protein sequence ID" value="MFD2909385.1"/>
    <property type="molecule type" value="Genomic_DNA"/>
</dbReference>
<keyword evidence="1" id="KW-0175">Coiled coil</keyword>
<evidence type="ECO:0000259" key="5">
    <source>
        <dbReference type="PROSITE" id="PS51782"/>
    </source>
</evidence>
<feature type="compositionally biased region" description="Polar residues" evidence="2">
    <location>
        <begin position="447"/>
        <end position="456"/>
    </location>
</feature>
<keyword evidence="7" id="KW-1185">Reference proteome</keyword>